<gene>
    <name evidence="9" type="primary">ftsQ</name>
    <name evidence="11" type="ORF">CVP04_06490</name>
</gene>
<dbReference type="HAMAP" id="MF_00911">
    <property type="entry name" value="FtsQ_subfam"/>
    <property type="match status" value="1"/>
</dbReference>
<feature type="domain" description="POTRA" evidence="10">
    <location>
        <begin position="54"/>
        <end position="124"/>
    </location>
</feature>
<dbReference type="RefSeq" id="WP_100296694.1">
    <property type="nucleotide sequence ID" value="NZ_PHGZ01000013.1"/>
</dbReference>
<comment type="similarity">
    <text evidence="9">Belongs to the FtsQ/DivIB family. FtsQ subfamily.</text>
</comment>
<keyword evidence="2 9" id="KW-1003">Cell membrane</keyword>
<dbReference type="Pfam" id="PF03799">
    <property type="entry name" value="FtsQ_DivIB_C"/>
    <property type="match status" value="1"/>
</dbReference>
<evidence type="ECO:0000313" key="11">
    <source>
        <dbReference type="EMBL" id="PJG83004.1"/>
    </source>
</evidence>
<dbReference type="PROSITE" id="PS51779">
    <property type="entry name" value="POTRA"/>
    <property type="match status" value="1"/>
</dbReference>
<comment type="function">
    <text evidence="9">Essential cell division protein. May link together the upstream cell division proteins, which are predominantly cytoplasmic, with the downstream cell division proteins, which are predominantly periplasmic. May control correct divisome assembly.</text>
</comment>
<dbReference type="EMBL" id="PHGZ01000013">
    <property type="protein sequence ID" value="PJG83004.1"/>
    <property type="molecule type" value="Genomic_DNA"/>
</dbReference>
<evidence type="ECO:0000256" key="7">
    <source>
        <dbReference type="ARBA" id="ARBA00023136"/>
    </source>
</evidence>
<comment type="subcellular location">
    <subcellularLocation>
        <location evidence="9">Cell inner membrane</location>
        <topology evidence="9">Single-pass type II membrane protein</topology>
    </subcellularLocation>
    <subcellularLocation>
        <location evidence="1">Membrane</location>
    </subcellularLocation>
    <text evidence="9">Localizes to the division septum.</text>
</comment>
<name>A0A2M8RVT9_9PAST</name>
<dbReference type="InterPro" id="IPR026579">
    <property type="entry name" value="FtsQ"/>
</dbReference>
<keyword evidence="8 9" id="KW-0131">Cell cycle</keyword>
<keyword evidence="4 9" id="KW-0132">Cell division</keyword>
<dbReference type="InterPro" id="IPR034746">
    <property type="entry name" value="POTRA"/>
</dbReference>
<dbReference type="InterPro" id="IPR005548">
    <property type="entry name" value="Cell_div_FtsQ/DivIB_C"/>
</dbReference>
<dbReference type="Proteomes" id="UP000230282">
    <property type="component" value="Unassembled WGS sequence"/>
</dbReference>
<keyword evidence="5 9" id="KW-0812">Transmembrane</keyword>
<accession>A0A2M8RVT9</accession>
<keyword evidence="12" id="KW-1185">Reference proteome</keyword>
<dbReference type="Gene3D" id="3.10.20.310">
    <property type="entry name" value="membrane protein fhac"/>
    <property type="match status" value="1"/>
</dbReference>
<keyword evidence="7 9" id="KW-0472">Membrane</keyword>
<evidence type="ECO:0000256" key="9">
    <source>
        <dbReference type="HAMAP-Rule" id="MF_00911"/>
    </source>
</evidence>
<proteinExistence type="inferred from homology"/>
<evidence type="ECO:0000256" key="5">
    <source>
        <dbReference type="ARBA" id="ARBA00022692"/>
    </source>
</evidence>
<keyword evidence="3 9" id="KW-0997">Cell inner membrane</keyword>
<organism evidence="11 12">
    <name type="scientific">Caviibacterium pharyngocola</name>
    <dbReference type="NCBI Taxonomy" id="28159"/>
    <lineage>
        <taxon>Bacteria</taxon>
        <taxon>Pseudomonadati</taxon>
        <taxon>Pseudomonadota</taxon>
        <taxon>Gammaproteobacteria</taxon>
        <taxon>Pasteurellales</taxon>
        <taxon>Pasteurellaceae</taxon>
        <taxon>Caviibacterium</taxon>
    </lineage>
</organism>
<evidence type="ECO:0000256" key="6">
    <source>
        <dbReference type="ARBA" id="ARBA00022989"/>
    </source>
</evidence>
<dbReference type="PANTHER" id="PTHR35851">
    <property type="entry name" value="CELL DIVISION PROTEIN FTSQ"/>
    <property type="match status" value="1"/>
</dbReference>
<dbReference type="Pfam" id="PF08478">
    <property type="entry name" value="POTRA_1"/>
    <property type="match status" value="1"/>
</dbReference>
<evidence type="ECO:0000256" key="2">
    <source>
        <dbReference type="ARBA" id="ARBA00022475"/>
    </source>
</evidence>
<comment type="caution">
    <text evidence="11">The sequence shown here is derived from an EMBL/GenBank/DDBJ whole genome shotgun (WGS) entry which is preliminary data.</text>
</comment>
<dbReference type="GO" id="GO:0032153">
    <property type="term" value="C:cell division site"/>
    <property type="evidence" value="ECO:0007669"/>
    <property type="project" value="UniProtKB-UniRule"/>
</dbReference>
<dbReference type="PANTHER" id="PTHR35851:SF1">
    <property type="entry name" value="CELL DIVISION PROTEIN FTSQ"/>
    <property type="match status" value="1"/>
</dbReference>
<dbReference type="GO" id="GO:0043093">
    <property type="term" value="P:FtsZ-dependent cytokinesis"/>
    <property type="evidence" value="ECO:0007669"/>
    <property type="project" value="UniProtKB-UniRule"/>
</dbReference>
<dbReference type="Gene3D" id="3.40.50.11690">
    <property type="entry name" value="Cell division protein FtsQ/DivIB"/>
    <property type="match status" value="1"/>
</dbReference>
<evidence type="ECO:0000259" key="10">
    <source>
        <dbReference type="PROSITE" id="PS51779"/>
    </source>
</evidence>
<reference evidence="11 12" key="1">
    <citation type="submission" date="2017-11" db="EMBL/GenBank/DDBJ databases">
        <title>Reclassification of Bisgaard taxon 5 as Caviibacterium pharyngocola gen. nov., sp. nov.</title>
        <authorList>
            <person name="Christensen H."/>
        </authorList>
    </citation>
    <scope>NUCLEOTIDE SEQUENCE [LARGE SCALE GENOMIC DNA]</scope>
    <source>
        <strain evidence="11 12">7_3</strain>
    </source>
</reference>
<protein>
    <recommendedName>
        <fullName evidence="9">Cell division protein FtsQ</fullName>
    </recommendedName>
</protein>
<dbReference type="InterPro" id="IPR013685">
    <property type="entry name" value="POTRA_FtsQ_type"/>
</dbReference>
<evidence type="ECO:0000256" key="4">
    <source>
        <dbReference type="ARBA" id="ARBA00022618"/>
    </source>
</evidence>
<dbReference type="InterPro" id="IPR045335">
    <property type="entry name" value="FtsQ_C_sf"/>
</dbReference>
<dbReference type="GO" id="GO:0005886">
    <property type="term" value="C:plasma membrane"/>
    <property type="evidence" value="ECO:0007669"/>
    <property type="project" value="UniProtKB-SubCell"/>
</dbReference>
<keyword evidence="6 9" id="KW-1133">Transmembrane helix</keyword>
<evidence type="ECO:0000313" key="12">
    <source>
        <dbReference type="Proteomes" id="UP000230282"/>
    </source>
</evidence>
<dbReference type="OrthoDB" id="9790370at2"/>
<feature type="transmembrane region" description="Helical" evidence="9">
    <location>
        <begin position="21"/>
        <end position="41"/>
    </location>
</feature>
<evidence type="ECO:0000256" key="8">
    <source>
        <dbReference type="ARBA" id="ARBA00023306"/>
    </source>
</evidence>
<dbReference type="GO" id="GO:0090529">
    <property type="term" value="P:cell septum assembly"/>
    <property type="evidence" value="ECO:0007669"/>
    <property type="project" value="InterPro"/>
</dbReference>
<evidence type="ECO:0000256" key="1">
    <source>
        <dbReference type="ARBA" id="ARBA00004370"/>
    </source>
</evidence>
<dbReference type="AlphaFoldDB" id="A0A2M8RVT9"/>
<sequence length="255" mass="28922">MKLLRHKTTQGIRAGAQKSGVFMQIKPLFVLLCLGLAFYVYSNWQEWLEKLDSRPISAFALVGSPTFTTDADVRDTLLKMGDLKGFFGQDIDLVREQIQTMPWVKSAVVRKIWPDRLSIWVAEHYPVAVWNETDYLSREGVVFTLPSEKVKEQNLPRLAGPDYQSAVVLDAWNKIYQDLKSKGLVLKAVAIDARGSWQVVLDNDVKLKLGRGDWKEKLDRFATIYPQIEVPENKKLSYVDLRYGVGAAVGMVDAD</sequence>
<evidence type="ECO:0000256" key="3">
    <source>
        <dbReference type="ARBA" id="ARBA00022519"/>
    </source>
</evidence>
<comment type="subunit">
    <text evidence="9">Part of a complex composed of FtsB, FtsL and FtsQ.</text>
</comment>